<dbReference type="PANTHER" id="PTHR46111">
    <property type="entry name" value="RIBOSOMAL RNA SMALL SUBUNIT METHYLTRANSFERASE I"/>
    <property type="match status" value="1"/>
</dbReference>
<dbReference type="PANTHER" id="PTHR46111:SF1">
    <property type="entry name" value="RIBOSOMAL RNA SMALL SUBUNIT METHYLTRANSFERASE I"/>
    <property type="match status" value="1"/>
</dbReference>
<comment type="catalytic activity">
    <reaction evidence="6">
        <text>cytidine(1402) in 16S rRNA + S-adenosyl-L-methionine = 2'-O-methylcytidine(1402) in 16S rRNA + S-adenosyl-L-homocysteine + H(+)</text>
        <dbReference type="Rhea" id="RHEA:42924"/>
        <dbReference type="Rhea" id="RHEA-COMP:10285"/>
        <dbReference type="Rhea" id="RHEA-COMP:10286"/>
        <dbReference type="ChEBI" id="CHEBI:15378"/>
        <dbReference type="ChEBI" id="CHEBI:57856"/>
        <dbReference type="ChEBI" id="CHEBI:59789"/>
        <dbReference type="ChEBI" id="CHEBI:74495"/>
        <dbReference type="ChEBI" id="CHEBI:82748"/>
        <dbReference type="EC" id="2.1.1.198"/>
    </reaction>
</comment>
<comment type="function">
    <text evidence="6">Catalyzes the 2'-O-methylation of the ribose of cytidine 1402 (C1402) in 16S rRNA.</text>
</comment>
<sequence>MIKQQSFKNGQATLYLVATPIGNLQEMTPRAIEILKTVDIIAAEDTRNAHKLCSHFDIHTKMISHHLFNENESAQGIIDLLEQGKNVALISDAGYPVISDPGQFLVKKVIEADFNVVPISGSSAFLNGLVASGLIAQPFAFIGFLEHKENALRKQLQEYKDFPMTTIYYLSVHKLAKTLEIVYDELGNREICLVRELTKVHEEFLRGPVLEVIEAVDVIKGEFVLLIGKSEEEEEISLNTLIEEIDSEIASGTSVSRAINAVAKRYKVSKNELYAQYHDIK</sequence>
<keyword evidence="9" id="KW-1185">Reference proteome</keyword>
<organism evidence="8 9">
    <name type="scientific">Erysipelothrix inopinata</name>
    <dbReference type="NCBI Taxonomy" id="225084"/>
    <lineage>
        <taxon>Bacteria</taxon>
        <taxon>Bacillati</taxon>
        <taxon>Bacillota</taxon>
        <taxon>Erysipelotrichia</taxon>
        <taxon>Erysipelotrichales</taxon>
        <taxon>Erysipelotrichaceae</taxon>
        <taxon>Erysipelothrix</taxon>
    </lineage>
</organism>
<comment type="subcellular location">
    <subcellularLocation>
        <location evidence="6">Cytoplasm</location>
    </subcellularLocation>
</comment>
<evidence type="ECO:0000259" key="7">
    <source>
        <dbReference type="Pfam" id="PF00590"/>
    </source>
</evidence>
<evidence type="ECO:0000256" key="2">
    <source>
        <dbReference type="ARBA" id="ARBA00022552"/>
    </source>
</evidence>
<dbReference type="CDD" id="cd11648">
    <property type="entry name" value="RsmI"/>
    <property type="match status" value="1"/>
</dbReference>
<dbReference type="AlphaFoldDB" id="A0A7G9S0E5"/>
<evidence type="ECO:0000256" key="3">
    <source>
        <dbReference type="ARBA" id="ARBA00022603"/>
    </source>
</evidence>
<dbReference type="InterPro" id="IPR018063">
    <property type="entry name" value="SAM_MeTrfase_RsmI_CS"/>
</dbReference>
<keyword evidence="2 6" id="KW-0698">rRNA processing</keyword>
<evidence type="ECO:0000256" key="1">
    <source>
        <dbReference type="ARBA" id="ARBA00022490"/>
    </source>
</evidence>
<comment type="similarity">
    <text evidence="6">Belongs to the methyltransferase superfamily. RsmI family.</text>
</comment>
<evidence type="ECO:0000256" key="4">
    <source>
        <dbReference type="ARBA" id="ARBA00022679"/>
    </source>
</evidence>
<dbReference type="EC" id="2.1.1.198" evidence="6"/>
<protein>
    <recommendedName>
        <fullName evidence="6">Ribosomal RNA small subunit methyltransferase I</fullName>
        <ecNumber evidence="6">2.1.1.198</ecNumber>
    </recommendedName>
    <alternativeName>
        <fullName evidence="6">16S rRNA 2'-O-ribose C1402 methyltransferase</fullName>
    </alternativeName>
    <alternativeName>
        <fullName evidence="6">rRNA (cytidine-2'-O-)-methyltransferase RsmI</fullName>
    </alternativeName>
</protein>
<keyword evidence="3 6" id="KW-0489">Methyltransferase</keyword>
<dbReference type="Proteomes" id="UP000515928">
    <property type="component" value="Chromosome"/>
</dbReference>
<dbReference type="SUPFAM" id="SSF53790">
    <property type="entry name" value="Tetrapyrrole methylase"/>
    <property type="match status" value="1"/>
</dbReference>
<keyword evidence="1 6" id="KW-0963">Cytoplasm</keyword>
<dbReference type="InterPro" id="IPR008189">
    <property type="entry name" value="rRNA_ssu_MeTfrase_I"/>
</dbReference>
<evidence type="ECO:0000256" key="6">
    <source>
        <dbReference type="HAMAP-Rule" id="MF_01877"/>
    </source>
</evidence>
<dbReference type="GO" id="GO:0005737">
    <property type="term" value="C:cytoplasm"/>
    <property type="evidence" value="ECO:0007669"/>
    <property type="project" value="UniProtKB-SubCell"/>
</dbReference>
<dbReference type="FunFam" id="3.40.1010.10:FF:000007">
    <property type="entry name" value="Ribosomal RNA small subunit methyltransferase I"/>
    <property type="match status" value="1"/>
</dbReference>
<dbReference type="KEGG" id="eio:H9L01_02840"/>
<dbReference type="Gene3D" id="3.40.1010.10">
    <property type="entry name" value="Cobalt-precorrin-4 Transmethylase, Domain 1"/>
    <property type="match status" value="1"/>
</dbReference>
<evidence type="ECO:0000256" key="5">
    <source>
        <dbReference type="ARBA" id="ARBA00022691"/>
    </source>
</evidence>
<dbReference type="RefSeq" id="WP_187534522.1">
    <property type="nucleotide sequence ID" value="NZ_CBCSHU010000001.1"/>
</dbReference>
<dbReference type="InterPro" id="IPR014776">
    <property type="entry name" value="4pyrrole_Mease_sub2"/>
</dbReference>
<dbReference type="Gene3D" id="3.30.950.10">
    <property type="entry name" value="Methyltransferase, Cobalt-precorrin-4 Transmethylase, Domain 2"/>
    <property type="match status" value="1"/>
</dbReference>
<proteinExistence type="inferred from homology"/>
<gene>
    <name evidence="6 8" type="primary">rsmI</name>
    <name evidence="8" type="ORF">H9L01_02840</name>
</gene>
<dbReference type="NCBIfam" id="TIGR00096">
    <property type="entry name" value="16S rRNA (cytidine(1402)-2'-O)-methyltransferase"/>
    <property type="match status" value="1"/>
</dbReference>
<dbReference type="InterPro" id="IPR014777">
    <property type="entry name" value="4pyrrole_Mease_sub1"/>
</dbReference>
<keyword evidence="5 6" id="KW-0949">S-adenosyl-L-methionine</keyword>
<name>A0A7G9S0E5_9FIRM</name>
<evidence type="ECO:0000313" key="9">
    <source>
        <dbReference type="Proteomes" id="UP000515928"/>
    </source>
</evidence>
<dbReference type="GO" id="GO:0070677">
    <property type="term" value="F:rRNA (cytosine-2'-O-)-methyltransferase activity"/>
    <property type="evidence" value="ECO:0007669"/>
    <property type="project" value="UniProtKB-UniRule"/>
</dbReference>
<accession>A0A7G9S0E5</accession>
<dbReference type="HAMAP" id="MF_01877">
    <property type="entry name" value="16SrRNA_methyltr_I"/>
    <property type="match status" value="1"/>
</dbReference>
<dbReference type="PROSITE" id="PS01296">
    <property type="entry name" value="RSMI"/>
    <property type="match status" value="1"/>
</dbReference>
<dbReference type="InterPro" id="IPR000878">
    <property type="entry name" value="4pyrrol_Mease"/>
</dbReference>
<reference evidence="8 9" key="1">
    <citation type="submission" date="2020-08" db="EMBL/GenBank/DDBJ databases">
        <title>Genome sequence of Erysipelothrix inopinata DSM 15511T.</title>
        <authorList>
            <person name="Hyun D.-W."/>
            <person name="Bae J.-W."/>
        </authorList>
    </citation>
    <scope>NUCLEOTIDE SEQUENCE [LARGE SCALE GENOMIC DNA]</scope>
    <source>
        <strain evidence="8 9">DSM 15511</strain>
    </source>
</reference>
<dbReference type="PIRSF" id="PIRSF005917">
    <property type="entry name" value="MTase_YraL"/>
    <property type="match status" value="1"/>
</dbReference>
<dbReference type="InterPro" id="IPR035996">
    <property type="entry name" value="4pyrrol_Methylase_sf"/>
</dbReference>
<evidence type="ECO:0000313" key="8">
    <source>
        <dbReference type="EMBL" id="QNN61320.1"/>
    </source>
</evidence>
<dbReference type="Pfam" id="PF00590">
    <property type="entry name" value="TP_methylase"/>
    <property type="match status" value="1"/>
</dbReference>
<dbReference type="EMBL" id="CP060715">
    <property type="protein sequence ID" value="QNN61320.1"/>
    <property type="molecule type" value="Genomic_DNA"/>
</dbReference>
<keyword evidence="4 6" id="KW-0808">Transferase</keyword>
<feature type="domain" description="Tetrapyrrole methylase" evidence="7">
    <location>
        <begin position="13"/>
        <end position="210"/>
    </location>
</feature>